<dbReference type="Pfam" id="PF00015">
    <property type="entry name" value="MCPsignal"/>
    <property type="match status" value="1"/>
</dbReference>
<keyword evidence="6" id="KW-1185">Reference proteome</keyword>
<accession>A0A4D7BY71</accession>
<dbReference type="InterPro" id="IPR004089">
    <property type="entry name" value="MCPsignal_dom"/>
</dbReference>
<dbReference type="GO" id="GO:0016020">
    <property type="term" value="C:membrane"/>
    <property type="evidence" value="ECO:0007669"/>
    <property type="project" value="InterPro"/>
</dbReference>
<dbReference type="GO" id="GO:0004888">
    <property type="term" value="F:transmembrane signaling receptor activity"/>
    <property type="evidence" value="ECO:0007669"/>
    <property type="project" value="InterPro"/>
</dbReference>
<evidence type="ECO:0000259" key="4">
    <source>
        <dbReference type="PROSITE" id="PS50111"/>
    </source>
</evidence>
<evidence type="ECO:0000313" key="6">
    <source>
        <dbReference type="Proteomes" id="UP000298714"/>
    </source>
</evidence>
<dbReference type="PRINTS" id="PR00260">
    <property type="entry name" value="CHEMTRNSDUCR"/>
</dbReference>
<evidence type="ECO:0000256" key="3">
    <source>
        <dbReference type="PROSITE-ProRule" id="PRU00284"/>
    </source>
</evidence>
<keyword evidence="1 3" id="KW-0807">Transducer</keyword>
<evidence type="ECO:0000256" key="2">
    <source>
        <dbReference type="ARBA" id="ARBA00029447"/>
    </source>
</evidence>
<organism evidence="5 6">
    <name type="scientific">Hankyongella ginsenosidimutans</name>
    <dbReference type="NCBI Taxonomy" id="1763828"/>
    <lineage>
        <taxon>Bacteria</taxon>
        <taxon>Pseudomonadati</taxon>
        <taxon>Pseudomonadota</taxon>
        <taxon>Alphaproteobacteria</taxon>
        <taxon>Sphingomonadales</taxon>
        <taxon>Sphingomonadaceae</taxon>
        <taxon>Hankyongella</taxon>
    </lineage>
</organism>
<dbReference type="GO" id="GO:0007165">
    <property type="term" value="P:signal transduction"/>
    <property type="evidence" value="ECO:0007669"/>
    <property type="project" value="UniProtKB-KW"/>
</dbReference>
<sequence>MQGQAAEVTRGIGAVRQAAADAAALTSTARCEAEGSIATLERADHTMRGLAEVVEGVRADAALLSDALKQIDSVASSIAVIAAQTRLLALNATIEAARAGEAGRGFAVVAGEVKALSASTSDATDQIQTTIAGLYEAAGGILSRAEEGLDKAVSARREAGALGDVMQRTRTVMAQINDMTIAIQGEASAIDQHAQQFLTGLSGTSAALVRSSDNLVSVSDLVGTVVERAEELIAIPIRAGIETVDTRMVEQVQHDAARIAALFEHAIAEGEISEADLFDRTYTPIPGTDPQQVMAKFTALTDRLLPAIQEPALEVDERVVFCAAVDINGYLPTHNLKFSKPHGADPIWNTANGRNRRIFNDRVGLRAGQNTKPFLLQSYRRDMGGIFVAMKDASAPIFVQGRHWGGLRLAYKAQ</sequence>
<dbReference type="PANTHER" id="PTHR32089:SF112">
    <property type="entry name" value="LYSOZYME-LIKE PROTEIN-RELATED"/>
    <property type="match status" value="1"/>
</dbReference>
<comment type="similarity">
    <text evidence="2">Belongs to the methyl-accepting chemotaxis (MCP) protein family.</text>
</comment>
<dbReference type="PANTHER" id="PTHR32089">
    <property type="entry name" value="METHYL-ACCEPTING CHEMOTAXIS PROTEIN MCPB"/>
    <property type="match status" value="1"/>
</dbReference>
<dbReference type="Proteomes" id="UP000298714">
    <property type="component" value="Chromosome"/>
</dbReference>
<dbReference type="SUPFAM" id="SSF58104">
    <property type="entry name" value="Methyl-accepting chemotaxis protein (MCP) signaling domain"/>
    <property type="match status" value="1"/>
</dbReference>
<dbReference type="AlphaFoldDB" id="A0A4D7BY71"/>
<dbReference type="SMART" id="SM00283">
    <property type="entry name" value="MA"/>
    <property type="match status" value="1"/>
</dbReference>
<dbReference type="RefSeq" id="WP_222873180.1">
    <property type="nucleotide sequence ID" value="NZ_CP039704.1"/>
</dbReference>
<dbReference type="KEGG" id="hgn:E6W36_14685"/>
<dbReference type="InterPro" id="IPR004090">
    <property type="entry name" value="Chemotax_Me-accpt_rcpt"/>
</dbReference>
<evidence type="ECO:0000256" key="1">
    <source>
        <dbReference type="ARBA" id="ARBA00023224"/>
    </source>
</evidence>
<feature type="domain" description="Methyl-accepting transducer" evidence="4">
    <location>
        <begin position="1"/>
        <end position="212"/>
    </location>
</feature>
<proteinExistence type="inferred from homology"/>
<gene>
    <name evidence="5" type="ORF">E6W36_14685</name>
</gene>
<dbReference type="Gene3D" id="1.10.287.950">
    <property type="entry name" value="Methyl-accepting chemotaxis protein"/>
    <property type="match status" value="1"/>
</dbReference>
<reference evidence="6" key="1">
    <citation type="submission" date="2019-04" db="EMBL/GenBank/DDBJ databases">
        <title>Complete genome sequence of Sphingomonas sp. W1-2-3.</title>
        <authorList>
            <person name="Im W.T."/>
        </authorList>
    </citation>
    <scope>NUCLEOTIDE SEQUENCE [LARGE SCALE GENOMIC DNA]</scope>
    <source>
        <strain evidence="6">W1-2-3</strain>
    </source>
</reference>
<dbReference type="EMBL" id="CP039704">
    <property type="protein sequence ID" value="QCI80309.1"/>
    <property type="molecule type" value="Genomic_DNA"/>
</dbReference>
<name>A0A4D7BY71_9SPHN</name>
<dbReference type="PROSITE" id="PS50111">
    <property type="entry name" value="CHEMOTAXIS_TRANSDUC_2"/>
    <property type="match status" value="1"/>
</dbReference>
<evidence type="ECO:0000313" key="5">
    <source>
        <dbReference type="EMBL" id="QCI80309.1"/>
    </source>
</evidence>
<dbReference type="GO" id="GO:0006935">
    <property type="term" value="P:chemotaxis"/>
    <property type="evidence" value="ECO:0007669"/>
    <property type="project" value="InterPro"/>
</dbReference>
<protein>
    <submittedName>
        <fullName evidence="5">Methyl-accepting chemotaxis protein</fullName>
    </submittedName>
</protein>